<sequence>MTEWVKTADDTMEWRGYSVVKYGHGASGDSIYRAFTPEGSMLSVGAGPAQDHMARCEEHFAKSNKKGQ</sequence>
<dbReference type="Proteomes" id="UP000664349">
    <property type="component" value="Unassembled WGS sequence"/>
</dbReference>
<keyword evidence="2" id="KW-1185">Reference proteome</keyword>
<proteinExistence type="predicted"/>
<dbReference type="RefSeq" id="WP_200122829.1">
    <property type="nucleotide sequence ID" value="NZ_JAEILV010000009.1"/>
</dbReference>
<dbReference type="EMBL" id="JAFLRD010000010">
    <property type="protein sequence ID" value="MBO0416572.1"/>
    <property type="molecule type" value="Genomic_DNA"/>
</dbReference>
<comment type="caution">
    <text evidence="1">The sequence shown here is derived from an EMBL/GenBank/DDBJ whole genome shotgun (WGS) entry which is preliminary data.</text>
</comment>
<evidence type="ECO:0000313" key="2">
    <source>
        <dbReference type="Proteomes" id="UP000664349"/>
    </source>
</evidence>
<evidence type="ECO:0000313" key="1">
    <source>
        <dbReference type="EMBL" id="MBO0416572.1"/>
    </source>
</evidence>
<organism evidence="1 2">
    <name type="scientific">Chromobacterium haemolyticum</name>
    <dbReference type="NCBI Taxonomy" id="394935"/>
    <lineage>
        <taxon>Bacteria</taxon>
        <taxon>Pseudomonadati</taxon>
        <taxon>Pseudomonadota</taxon>
        <taxon>Betaproteobacteria</taxon>
        <taxon>Neisseriales</taxon>
        <taxon>Chromobacteriaceae</taxon>
        <taxon>Chromobacterium</taxon>
    </lineage>
</organism>
<accession>A0ABS3GPN9</accession>
<reference evidence="1 2" key="1">
    <citation type="submission" date="2021-03" db="EMBL/GenBank/DDBJ databases">
        <title>First Case of infection caused by Chromobacterium haemolyticum derived from water in China.</title>
        <authorList>
            <person name="Chen J."/>
            <person name="Liu C."/>
        </authorList>
    </citation>
    <scope>NUCLEOTIDE SEQUENCE [LARGE SCALE GENOMIC DNA]</scope>
    <source>
        <strain evidence="1 2">WJ-5</strain>
    </source>
</reference>
<protein>
    <submittedName>
        <fullName evidence="1">Uncharacterized protein</fullName>
    </submittedName>
</protein>
<gene>
    <name evidence="1" type="ORF">J1C50_13745</name>
</gene>
<name>A0ABS3GPN9_9NEIS</name>